<organism evidence="4 5">
    <name type="scientific">Viridibacterium curvum</name>
    <dbReference type="NCBI Taxonomy" id="1101404"/>
    <lineage>
        <taxon>Bacteria</taxon>
        <taxon>Pseudomonadati</taxon>
        <taxon>Pseudomonadota</taxon>
        <taxon>Betaproteobacteria</taxon>
        <taxon>Rhodocyclales</taxon>
        <taxon>Rhodocyclaceae</taxon>
        <taxon>Viridibacterium</taxon>
    </lineage>
</organism>
<feature type="chain" id="PRO_5045314236" description="Porin domain-containing protein" evidence="2">
    <location>
        <begin position="21"/>
        <end position="394"/>
    </location>
</feature>
<evidence type="ECO:0000313" key="4">
    <source>
        <dbReference type="EMBL" id="GAA5172255.1"/>
    </source>
</evidence>
<evidence type="ECO:0000313" key="5">
    <source>
        <dbReference type="Proteomes" id="UP001500547"/>
    </source>
</evidence>
<dbReference type="RefSeq" id="WP_345534702.1">
    <property type="nucleotide sequence ID" value="NZ_BAABLD010000017.1"/>
</dbReference>
<name>A0ABP9R6Z5_9RHOO</name>
<evidence type="ECO:0000256" key="2">
    <source>
        <dbReference type="SAM" id="SignalP"/>
    </source>
</evidence>
<dbReference type="SUPFAM" id="SSF56935">
    <property type="entry name" value="Porins"/>
    <property type="match status" value="1"/>
</dbReference>
<gene>
    <name evidence="4" type="ORF">GCM10025770_38140</name>
</gene>
<feature type="domain" description="Porin" evidence="3">
    <location>
        <begin position="7"/>
        <end position="356"/>
    </location>
</feature>
<feature type="signal peptide" evidence="2">
    <location>
        <begin position="1"/>
        <end position="20"/>
    </location>
</feature>
<keyword evidence="2" id="KW-0732">Signal</keyword>
<proteinExistence type="predicted"/>
<dbReference type="Pfam" id="PF13609">
    <property type="entry name" value="Porin_4"/>
    <property type="match status" value="1"/>
</dbReference>
<dbReference type="InterPro" id="IPR023614">
    <property type="entry name" value="Porin_dom_sf"/>
</dbReference>
<dbReference type="InterPro" id="IPR033900">
    <property type="entry name" value="Gram_neg_porin_domain"/>
</dbReference>
<accession>A0ABP9R6Z5</accession>
<comment type="caution">
    <text evidence="4">The sequence shown here is derived from an EMBL/GenBank/DDBJ whole genome shotgun (WGS) entry which is preliminary data.</text>
</comment>
<feature type="region of interest" description="Disordered" evidence="1">
    <location>
        <begin position="192"/>
        <end position="217"/>
    </location>
</feature>
<keyword evidence="5" id="KW-1185">Reference proteome</keyword>
<dbReference type="EMBL" id="BAABLD010000017">
    <property type="protein sequence ID" value="GAA5172255.1"/>
    <property type="molecule type" value="Genomic_DNA"/>
</dbReference>
<sequence length="394" mass="42797">MKRTIVAAAVMAAISGSAFAQEVKIGGKLDAGYQFKRTQNLQTVYGASGAVTNSASTGGVTTETQGDGGASTSRITVGVKEDISKGISAFVDLDLRFTNVHEGKTGLNNNDKKVMGLISPIGKLTWGTYNITNLHLAEKPYMVSPRDMEIVKFGISGARESQLTARVTEWVSPTVSAGPVKMLIKGQHAFGDFQKDGTNNDDTTTGGTNPGNRNSGRTTAAGFETAVGDNIFTFNFDIINRQSQGVMPTIENGMVITHTHFTVRPIKDLKFSMNYNTFKGRNPNITDANGGSAFKEKNTNMVLSYNWDNTLEIGAEFSKLRDLGSNRNSGRGYMLGGAWFLGKNLYLYVATMRTDYARNESYAGGKYDGTKANFSDTLTKRDERYTRVGLVKDF</sequence>
<feature type="compositionally biased region" description="Low complexity" evidence="1">
    <location>
        <begin position="196"/>
        <end position="217"/>
    </location>
</feature>
<protein>
    <recommendedName>
        <fullName evidence="3">Porin domain-containing protein</fullName>
    </recommendedName>
</protein>
<evidence type="ECO:0000256" key="1">
    <source>
        <dbReference type="SAM" id="MobiDB-lite"/>
    </source>
</evidence>
<evidence type="ECO:0000259" key="3">
    <source>
        <dbReference type="Pfam" id="PF13609"/>
    </source>
</evidence>
<reference evidence="5" key="1">
    <citation type="journal article" date="2019" name="Int. J. Syst. Evol. Microbiol.">
        <title>The Global Catalogue of Microorganisms (GCM) 10K type strain sequencing project: providing services to taxonomists for standard genome sequencing and annotation.</title>
        <authorList>
            <consortium name="The Broad Institute Genomics Platform"/>
            <consortium name="The Broad Institute Genome Sequencing Center for Infectious Disease"/>
            <person name="Wu L."/>
            <person name="Ma J."/>
        </authorList>
    </citation>
    <scope>NUCLEOTIDE SEQUENCE [LARGE SCALE GENOMIC DNA]</scope>
    <source>
        <strain evidence="5">JCM 18715</strain>
    </source>
</reference>
<dbReference type="Proteomes" id="UP001500547">
    <property type="component" value="Unassembled WGS sequence"/>
</dbReference>
<dbReference type="Gene3D" id="2.40.160.10">
    <property type="entry name" value="Porin"/>
    <property type="match status" value="1"/>
</dbReference>